<dbReference type="EMBL" id="AP022613">
    <property type="protein sequence ID" value="BBZ39209.1"/>
    <property type="molecule type" value="Genomic_DNA"/>
</dbReference>
<dbReference type="Proteomes" id="UP000467385">
    <property type="component" value="Chromosome"/>
</dbReference>
<comment type="similarity">
    <text evidence="1">Belongs to the sulfotransferase 1 family.</text>
</comment>
<accession>A0A7I7YBW2</accession>
<name>A0A7I7YBW2_9MYCO</name>
<feature type="domain" description="Sulfotransferase" evidence="3">
    <location>
        <begin position="124"/>
        <end position="284"/>
    </location>
</feature>
<sequence>MNALRSSRAEPIVPRLRLWAASWLQKTRLRREAVVHQSLNENIYHCTVQKTASQWLLAILSDPRIYRHCGLYIHRYEDGLPGRNDERTLTERRFDKPFPAGTIASPLYCDYEGFFSIPKPLRYKAFFVTRDPRDILVSWYFSAKISHPLIGDLERVRNDLNRLSEEDGLLYSLEYLQKVGLFAAQRSWVDTEIRDESVLLLRYEDLIGSESVAHFERLFQHCDVRVPHQDLPGILASYGFEQRSGRQPGQEDLTAHLRKGVPGDWRNHFTGNVSTQFEAVAGDLLGVWNYR</sequence>
<evidence type="ECO:0000256" key="2">
    <source>
        <dbReference type="ARBA" id="ARBA00022679"/>
    </source>
</evidence>
<dbReference type="GO" id="GO:0008146">
    <property type="term" value="F:sulfotransferase activity"/>
    <property type="evidence" value="ECO:0007669"/>
    <property type="project" value="InterPro"/>
</dbReference>
<evidence type="ECO:0000313" key="4">
    <source>
        <dbReference type="EMBL" id="BBZ39209.1"/>
    </source>
</evidence>
<keyword evidence="2" id="KW-0808">Transferase</keyword>
<dbReference type="AlphaFoldDB" id="A0A7I7YBW2"/>
<dbReference type="Pfam" id="PF00685">
    <property type="entry name" value="Sulfotransfer_1"/>
    <property type="match status" value="1"/>
</dbReference>
<keyword evidence="5" id="KW-1185">Reference proteome</keyword>
<dbReference type="RefSeq" id="WP_085235268.1">
    <property type="nucleotide sequence ID" value="NZ_AP022613.1"/>
</dbReference>
<reference evidence="4 5" key="1">
    <citation type="journal article" date="2019" name="Emerg. Microbes Infect.">
        <title>Comprehensive subspecies identification of 175 nontuberculous mycobacteria species based on 7547 genomic profiles.</title>
        <authorList>
            <person name="Matsumoto Y."/>
            <person name="Kinjo T."/>
            <person name="Motooka D."/>
            <person name="Nabeya D."/>
            <person name="Jung N."/>
            <person name="Uechi K."/>
            <person name="Horii T."/>
            <person name="Iida T."/>
            <person name="Fujita J."/>
            <person name="Nakamura S."/>
        </authorList>
    </citation>
    <scope>NUCLEOTIDE SEQUENCE [LARGE SCALE GENOMIC DNA]</scope>
    <source>
        <strain evidence="4 5">JCM 14738</strain>
    </source>
</reference>
<gene>
    <name evidence="4" type="ORF">MCNS_22720</name>
</gene>
<dbReference type="Gene3D" id="3.40.50.300">
    <property type="entry name" value="P-loop containing nucleotide triphosphate hydrolases"/>
    <property type="match status" value="1"/>
</dbReference>
<dbReference type="PANTHER" id="PTHR11783">
    <property type="entry name" value="SULFOTRANSFERASE SULT"/>
    <property type="match status" value="1"/>
</dbReference>
<proteinExistence type="inferred from homology"/>
<evidence type="ECO:0000256" key="1">
    <source>
        <dbReference type="ARBA" id="ARBA00005771"/>
    </source>
</evidence>
<evidence type="ECO:0000259" key="3">
    <source>
        <dbReference type="Pfam" id="PF00685"/>
    </source>
</evidence>
<dbReference type="InterPro" id="IPR027417">
    <property type="entry name" value="P-loop_NTPase"/>
</dbReference>
<evidence type="ECO:0000313" key="5">
    <source>
        <dbReference type="Proteomes" id="UP000467385"/>
    </source>
</evidence>
<organism evidence="4 5">
    <name type="scientific">Mycobacterium conspicuum</name>
    <dbReference type="NCBI Taxonomy" id="44010"/>
    <lineage>
        <taxon>Bacteria</taxon>
        <taxon>Bacillati</taxon>
        <taxon>Actinomycetota</taxon>
        <taxon>Actinomycetes</taxon>
        <taxon>Mycobacteriales</taxon>
        <taxon>Mycobacteriaceae</taxon>
        <taxon>Mycobacterium</taxon>
    </lineage>
</organism>
<dbReference type="OrthoDB" id="9804504at2"/>
<dbReference type="SUPFAM" id="SSF52540">
    <property type="entry name" value="P-loop containing nucleoside triphosphate hydrolases"/>
    <property type="match status" value="1"/>
</dbReference>
<dbReference type="InterPro" id="IPR000863">
    <property type="entry name" value="Sulfotransferase_dom"/>
</dbReference>
<protein>
    <recommendedName>
        <fullName evidence="3">Sulfotransferase domain-containing protein</fullName>
    </recommendedName>
</protein>